<proteinExistence type="inferred from homology"/>
<evidence type="ECO:0000256" key="4">
    <source>
        <dbReference type="ARBA" id="ARBA00022825"/>
    </source>
</evidence>
<protein>
    <submittedName>
        <fullName evidence="5">Type 1 glutamine amidotransferase-like domain-containing protein</fullName>
    </submittedName>
</protein>
<accession>A0A927F672</accession>
<dbReference type="Pfam" id="PF03575">
    <property type="entry name" value="Peptidase_S51"/>
    <property type="match status" value="1"/>
</dbReference>
<dbReference type="PANTHER" id="PTHR20842:SF0">
    <property type="entry name" value="ALPHA-ASPARTYL DIPEPTIDASE"/>
    <property type="match status" value="1"/>
</dbReference>
<gene>
    <name evidence="5" type="ORF">IEN85_00160</name>
</gene>
<keyword evidence="3" id="KW-0378">Hydrolase</keyword>
<dbReference type="EMBL" id="JACYFG010000002">
    <property type="protein sequence ID" value="MBD5777905.1"/>
    <property type="molecule type" value="Genomic_DNA"/>
</dbReference>
<reference evidence="5" key="1">
    <citation type="submission" date="2020-09" db="EMBL/GenBank/DDBJ databases">
        <title>Pelagicoccus enzymogenes sp. nov. with an EPS production, isolated from marine sediment.</title>
        <authorList>
            <person name="Feng X."/>
        </authorList>
    </citation>
    <scope>NUCLEOTIDE SEQUENCE</scope>
    <source>
        <strain evidence="5">NFK12</strain>
    </source>
</reference>
<dbReference type="PANTHER" id="PTHR20842">
    <property type="entry name" value="PROTEASE S51 ALPHA-ASPARTYL DIPEPTIDASE"/>
    <property type="match status" value="1"/>
</dbReference>
<dbReference type="Gene3D" id="3.40.50.880">
    <property type="match status" value="1"/>
</dbReference>
<evidence type="ECO:0000256" key="1">
    <source>
        <dbReference type="ARBA" id="ARBA00006534"/>
    </source>
</evidence>
<dbReference type="InterPro" id="IPR029062">
    <property type="entry name" value="Class_I_gatase-like"/>
</dbReference>
<dbReference type="GO" id="GO:0008236">
    <property type="term" value="F:serine-type peptidase activity"/>
    <property type="evidence" value="ECO:0007669"/>
    <property type="project" value="UniProtKB-KW"/>
</dbReference>
<evidence type="ECO:0000313" key="5">
    <source>
        <dbReference type="EMBL" id="MBD5777905.1"/>
    </source>
</evidence>
<comment type="caution">
    <text evidence="5">The sequence shown here is derived from an EMBL/GenBank/DDBJ whole genome shotgun (WGS) entry which is preliminary data.</text>
</comment>
<dbReference type="SUPFAM" id="SSF52317">
    <property type="entry name" value="Class I glutamine amidotransferase-like"/>
    <property type="match status" value="1"/>
</dbReference>
<evidence type="ECO:0000256" key="2">
    <source>
        <dbReference type="ARBA" id="ARBA00022670"/>
    </source>
</evidence>
<keyword evidence="4" id="KW-0720">Serine protease</keyword>
<name>A0A927F672_9BACT</name>
<dbReference type="CDD" id="cd03146">
    <property type="entry name" value="GAT1_Peptidase_E"/>
    <property type="match status" value="1"/>
</dbReference>
<dbReference type="RefSeq" id="WP_191615037.1">
    <property type="nucleotide sequence ID" value="NZ_JACYFG010000002.1"/>
</dbReference>
<dbReference type="Proteomes" id="UP000622317">
    <property type="component" value="Unassembled WGS sequence"/>
</dbReference>
<evidence type="ECO:0000256" key="3">
    <source>
        <dbReference type="ARBA" id="ARBA00022801"/>
    </source>
</evidence>
<keyword evidence="6" id="KW-1185">Reference proteome</keyword>
<comment type="similarity">
    <text evidence="1">Belongs to the peptidase S51 family.</text>
</comment>
<dbReference type="AlphaFoldDB" id="A0A927F672"/>
<keyword evidence="2" id="KW-0645">Protease</keyword>
<evidence type="ECO:0000313" key="6">
    <source>
        <dbReference type="Proteomes" id="UP000622317"/>
    </source>
</evidence>
<dbReference type="GO" id="GO:0006508">
    <property type="term" value="P:proteolysis"/>
    <property type="evidence" value="ECO:0007669"/>
    <property type="project" value="UniProtKB-KW"/>
</dbReference>
<organism evidence="5 6">
    <name type="scientific">Pelagicoccus enzymogenes</name>
    <dbReference type="NCBI Taxonomy" id="2773457"/>
    <lineage>
        <taxon>Bacteria</taxon>
        <taxon>Pseudomonadati</taxon>
        <taxon>Verrucomicrobiota</taxon>
        <taxon>Opitutia</taxon>
        <taxon>Puniceicoccales</taxon>
        <taxon>Pelagicoccaceae</taxon>
        <taxon>Pelagicoccus</taxon>
    </lineage>
</organism>
<sequence>MPQKQIIAMGGGGFSMEPDNPLLDAYIVASSPKPLPTVGLLPTASGDSDWLISRFYRAFNQLPCRPKHLPLFRQPVDLQAEVAACDILYVTGGNTRNLLAIWKASGMDKLVRDAWERGVVLAGLSAGAICWFEEGHTDSTGALTAIDCLGFLHGSCSPHYDGEAERQGSYHQLLKSGSIHDGLALDDGAAAHFLGSKLDRVVTSRPQARAFHVSLIGQDIQEKPLATHYLGDASHSLS</sequence>
<dbReference type="InterPro" id="IPR005320">
    <property type="entry name" value="Peptidase_S51"/>
</dbReference>
<keyword evidence="5" id="KW-0315">Glutamine amidotransferase</keyword>